<comment type="catalytic activity">
    <reaction evidence="7">
        <text>L-threonyl-[protein] + ATP = O-phospho-L-threonyl-[protein] + ADP + H(+)</text>
        <dbReference type="Rhea" id="RHEA:46608"/>
        <dbReference type="Rhea" id="RHEA-COMP:11060"/>
        <dbReference type="Rhea" id="RHEA-COMP:11605"/>
        <dbReference type="ChEBI" id="CHEBI:15378"/>
        <dbReference type="ChEBI" id="CHEBI:30013"/>
        <dbReference type="ChEBI" id="CHEBI:30616"/>
        <dbReference type="ChEBI" id="CHEBI:61977"/>
        <dbReference type="ChEBI" id="CHEBI:456216"/>
        <dbReference type="EC" id="2.7.11.1"/>
    </reaction>
</comment>
<evidence type="ECO:0000259" key="13">
    <source>
        <dbReference type="PROSITE" id="PS51178"/>
    </source>
</evidence>
<feature type="domain" description="Protein kinase" evidence="12">
    <location>
        <begin position="10"/>
        <end position="270"/>
    </location>
</feature>
<dbReference type="Gene3D" id="1.10.510.10">
    <property type="entry name" value="Transferase(Phosphotransferase) domain 1"/>
    <property type="match status" value="1"/>
</dbReference>
<evidence type="ECO:0000256" key="10">
    <source>
        <dbReference type="SAM" id="MobiDB-lite"/>
    </source>
</evidence>
<dbReference type="GO" id="GO:0005524">
    <property type="term" value="F:ATP binding"/>
    <property type="evidence" value="ECO:0007669"/>
    <property type="project" value="UniProtKB-UniRule"/>
</dbReference>
<dbReference type="InterPro" id="IPR017441">
    <property type="entry name" value="Protein_kinase_ATP_BS"/>
</dbReference>
<dbReference type="SMART" id="SM00740">
    <property type="entry name" value="PASTA"/>
    <property type="match status" value="3"/>
</dbReference>
<evidence type="ECO:0000256" key="11">
    <source>
        <dbReference type="SAM" id="Phobius"/>
    </source>
</evidence>
<dbReference type="PROSITE" id="PS50011">
    <property type="entry name" value="PROTEIN_KINASE_DOM"/>
    <property type="match status" value="1"/>
</dbReference>
<dbReference type="InterPro" id="IPR011009">
    <property type="entry name" value="Kinase-like_dom_sf"/>
</dbReference>
<keyword evidence="3" id="KW-0808">Transferase</keyword>
<dbReference type="Gene3D" id="3.30.10.20">
    <property type="match status" value="3"/>
</dbReference>
<dbReference type="InterPro" id="IPR008271">
    <property type="entry name" value="Ser/Thr_kinase_AS"/>
</dbReference>
<dbReference type="OrthoDB" id="9814968at2"/>
<dbReference type="STRING" id="383372.Rcas_3040"/>
<dbReference type="PANTHER" id="PTHR43289">
    <property type="entry name" value="MITOGEN-ACTIVATED PROTEIN KINASE KINASE KINASE 20-RELATED"/>
    <property type="match status" value="1"/>
</dbReference>
<dbReference type="CDD" id="cd06577">
    <property type="entry name" value="PASTA_pknB"/>
    <property type="match status" value="3"/>
</dbReference>
<evidence type="ECO:0000256" key="3">
    <source>
        <dbReference type="ARBA" id="ARBA00022679"/>
    </source>
</evidence>
<dbReference type="FunFam" id="1.10.510.10:FF:000021">
    <property type="entry name" value="Serine/threonine protein kinase"/>
    <property type="match status" value="1"/>
</dbReference>
<accession>A7NNF8</accession>
<feature type="domain" description="PASTA" evidence="13">
    <location>
        <begin position="518"/>
        <end position="590"/>
    </location>
</feature>
<dbReference type="GO" id="GO:0004674">
    <property type="term" value="F:protein serine/threonine kinase activity"/>
    <property type="evidence" value="ECO:0007669"/>
    <property type="project" value="UniProtKB-KW"/>
</dbReference>
<feature type="transmembrane region" description="Helical" evidence="11">
    <location>
        <begin position="329"/>
        <end position="350"/>
    </location>
</feature>
<keyword evidence="11" id="KW-0472">Membrane</keyword>
<feature type="region of interest" description="Disordered" evidence="10">
    <location>
        <begin position="280"/>
        <end position="299"/>
    </location>
</feature>
<dbReference type="Pfam" id="PF03793">
    <property type="entry name" value="PASTA"/>
    <property type="match status" value="3"/>
</dbReference>
<evidence type="ECO:0000256" key="9">
    <source>
        <dbReference type="PROSITE-ProRule" id="PRU10141"/>
    </source>
</evidence>
<dbReference type="Pfam" id="PF00069">
    <property type="entry name" value="Pkinase"/>
    <property type="match status" value="1"/>
</dbReference>
<name>A7NNF8_ROSCS</name>
<dbReference type="EC" id="2.7.11.1" evidence="1"/>
<keyword evidence="6 9" id="KW-0067">ATP-binding</keyword>
<evidence type="ECO:0000256" key="1">
    <source>
        <dbReference type="ARBA" id="ARBA00012513"/>
    </source>
</evidence>
<gene>
    <name evidence="14" type="ordered locus">Rcas_3040</name>
</gene>
<sequence length="591" mass="63090">MQKKILNNRYELEQKIGEGGMARVYLGRDLRLNRRVAIKALHEHYAADVTFLQRFHHEAQAAAGLRHPCIVNVYDVGQDGDIHYIVMEYVEGSDLKSLILRNGPLPINHAVAIAEDVAEGLEAAHRIGMVHRDVKPQNILVSPAGEVKITDFGIAKSSLSTALTETGVTFGTADYLSPEQARGFAATPRSDIYALGVTLYEMLTGHLPFTGENAVAVAMQHVSVDPPPPRMFNPHIPPRLEELVLVALSKNPDERPASGREFAQMLHAYRMASQDATIVRPAPRSSQPRPAPGPMAVAPAGSVASRTMLPPPRSPVVTQAPPAGGGRDVGVFLLGMVFIGLILGVVYLAATGAFDNLFQFSGGTRPPPIVLPEPTAEPTATPAPEMVIVPNVVGLDERAAITAIEGAGLLPFAELPRASDVVSAGLVFDQFPPATTVVTASTVVTYVVSTGPEMIPLPEVVTMRGVDAEFQLRSLGFQVQVVSAPDRLSAGFVFRTEPAAGTPLRRGDTVTIFVSIGDKVRMPDVTGLAEEEAIRRIVAAGLTWSYSDYQGCDKLGDLCDRYAPGVVVSSIPRGGEQVDRGSPVTLGVRAP</sequence>
<dbReference type="PROSITE" id="PS00108">
    <property type="entry name" value="PROTEIN_KINASE_ST"/>
    <property type="match status" value="1"/>
</dbReference>
<evidence type="ECO:0000256" key="4">
    <source>
        <dbReference type="ARBA" id="ARBA00022741"/>
    </source>
</evidence>
<dbReference type="AlphaFoldDB" id="A7NNF8"/>
<keyword evidence="11" id="KW-1133">Transmembrane helix</keyword>
<dbReference type="HOGENOM" id="CLU_000288_135_2_0"/>
<dbReference type="KEGG" id="rca:Rcas_3040"/>
<dbReference type="Gene3D" id="3.30.200.20">
    <property type="entry name" value="Phosphorylase Kinase, domain 1"/>
    <property type="match status" value="1"/>
</dbReference>
<dbReference type="PROSITE" id="PS00107">
    <property type="entry name" value="PROTEIN_KINASE_ATP"/>
    <property type="match status" value="1"/>
</dbReference>
<comment type="catalytic activity">
    <reaction evidence="8">
        <text>L-seryl-[protein] + ATP = O-phospho-L-seryl-[protein] + ADP + H(+)</text>
        <dbReference type="Rhea" id="RHEA:17989"/>
        <dbReference type="Rhea" id="RHEA-COMP:9863"/>
        <dbReference type="Rhea" id="RHEA-COMP:11604"/>
        <dbReference type="ChEBI" id="CHEBI:15378"/>
        <dbReference type="ChEBI" id="CHEBI:29999"/>
        <dbReference type="ChEBI" id="CHEBI:30616"/>
        <dbReference type="ChEBI" id="CHEBI:83421"/>
        <dbReference type="ChEBI" id="CHEBI:456216"/>
        <dbReference type="EC" id="2.7.11.1"/>
    </reaction>
</comment>
<evidence type="ECO:0000259" key="12">
    <source>
        <dbReference type="PROSITE" id="PS50011"/>
    </source>
</evidence>
<dbReference type="Proteomes" id="UP000000263">
    <property type="component" value="Chromosome"/>
</dbReference>
<dbReference type="InterPro" id="IPR005543">
    <property type="entry name" value="PASTA_dom"/>
</dbReference>
<organism evidence="14 15">
    <name type="scientific">Roseiflexus castenholzii (strain DSM 13941 / HLO8)</name>
    <dbReference type="NCBI Taxonomy" id="383372"/>
    <lineage>
        <taxon>Bacteria</taxon>
        <taxon>Bacillati</taxon>
        <taxon>Chloroflexota</taxon>
        <taxon>Chloroflexia</taxon>
        <taxon>Chloroflexales</taxon>
        <taxon>Roseiflexineae</taxon>
        <taxon>Roseiflexaceae</taxon>
        <taxon>Roseiflexus</taxon>
    </lineage>
</organism>
<proteinExistence type="predicted"/>
<feature type="binding site" evidence="9">
    <location>
        <position position="39"/>
    </location>
    <ligand>
        <name>ATP</name>
        <dbReference type="ChEBI" id="CHEBI:30616"/>
    </ligand>
</feature>
<dbReference type="NCBIfam" id="NF033483">
    <property type="entry name" value="PknB_PASTA_kin"/>
    <property type="match status" value="1"/>
</dbReference>
<keyword evidence="15" id="KW-1185">Reference proteome</keyword>
<keyword evidence="4 9" id="KW-0547">Nucleotide-binding</keyword>
<feature type="domain" description="PASTA" evidence="13">
    <location>
        <begin position="451"/>
        <end position="516"/>
    </location>
</feature>
<dbReference type="SMART" id="SM00220">
    <property type="entry name" value="S_TKc"/>
    <property type="match status" value="1"/>
</dbReference>
<evidence type="ECO:0000256" key="2">
    <source>
        <dbReference type="ARBA" id="ARBA00022527"/>
    </source>
</evidence>
<dbReference type="eggNOG" id="COG0515">
    <property type="taxonomic scope" value="Bacteria"/>
</dbReference>
<dbReference type="PROSITE" id="PS51178">
    <property type="entry name" value="PASTA"/>
    <property type="match status" value="3"/>
</dbReference>
<keyword evidence="5 14" id="KW-0418">Kinase</keyword>
<dbReference type="PANTHER" id="PTHR43289:SF34">
    <property type="entry name" value="SERINE_THREONINE-PROTEIN KINASE YBDM-RELATED"/>
    <property type="match status" value="1"/>
</dbReference>
<evidence type="ECO:0000313" key="15">
    <source>
        <dbReference type="Proteomes" id="UP000000263"/>
    </source>
</evidence>
<evidence type="ECO:0000256" key="5">
    <source>
        <dbReference type="ARBA" id="ARBA00022777"/>
    </source>
</evidence>
<evidence type="ECO:0000313" key="14">
    <source>
        <dbReference type="EMBL" id="ABU59094.1"/>
    </source>
</evidence>
<dbReference type="CDD" id="cd14014">
    <property type="entry name" value="STKc_PknB_like"/>
    <property type="match status" value="1"/>
</dbReference>
<evidence type="ECO:0000256" key="7">
    <source>
        <dbReference type="ARBA" id="ARBA00047899"/>
    </source>
</evidence>
<evidence type="ECO:0000256" key="6">
    <source>
        <dbReference type="ARBA" id="ARBA00022840"/>
    </source>
</evidence>
<keyword evidence="2 14" id="KW-0723">Serine/threonine-protein kinase</keyword>
<evidence type="ECO:0000256" key="8">
    <source>
        <dbReference type="ARBA" id="ARBA00048679"/>
    </source>
</evidence>
<dbReference type="InterPro" id="IPR000719">
    <property type="entry name" value="Prot_kinase_dom"/>
</dbReference>
<feature type="domain" description="PASTA" evidence="13">
    <location>
        <begin position="383"/>
        <end position="450"/>
    </location>
</feature>
<dbReference type="eggNOG" id="COG2815">
    <property type="taxonomic scope" value="Bacteria"/>
</dbReference>
<reference evidence="14 15" key="1">
    <citation type="submission" date="2007-08" db="EMBL/GenBank/DDBJ databases">
        <title>Complete sequence of Roseiflexus castenholzii DSM 13941.</title>
        <authorList>
            <consortium name="US DOE Joint Genome Institute"/>
            <person name="Copeland A."/>
            <person name="Lucas S."/>
            <person name="Lapidus A."/>
            <person name="Barry K."/>
            <person name="Glavina del Rio T."/>
            <person name="Dalin E."/>
            <person name="Tice H."/>
            <person name="Pitluck S."/>
            <person name="Thompson L.S."/>
            <person name="Brettin T."/>
            <person name="Bruce D."/>
            <person name="Detter J.C."/>
            <person name="Han C."/>
            <person name="Tapia R."/>
            <person name="Schmutz J."/>
            <person name="Larimer F."/>
            <person name="Land M."/>
            <person name="Hauser L."/>
            <person name="Kyrpides N."/>
            <person name="Mikhailova N."/>
            <person name="Bryant D.A."/>
            <person name="Hanada S."/>
            <person name="Tsukatani Y."/>
            <person name="Richardson P."/>
        </authorList>
    </citation>
    <scope>NUCLEOTIDE SEQUENCE [LARGE SCALE GENOMIC DNA]</scope>
    <source>
        <strain evidence="15">DSM 13941 / HLO8</strain>
    </source>
</reference>
<dbReference type="EMBL" id="CP000804">
    <property type="protein sequence ID" value="ABU59094.1"/>
    <property type="molecule type" value="Genomic_DNA"/>
</dbReference>
<dbReference type="FunFam" id="3.30.200.20:FF:000035">
    <property type="entry name" value="Serine/threonine protein kinase Stk1"/>
    <property type="match status" value="1"/>
</dbReference>
<protein>
    <recommendedName>
        <fullName evidence="1">non-specific serine/threonine protein kinase</fullName>
        <ecNumber evidence="1">2.7.11.1</ecNumber>
    </recommendedName>
</protein>
<keyword evidence="11" id="KW-0812">Transmembrane</keyword>
<dbReference type="RefSeq" id="WP_012121518.1">
    <property type="nucleotide sequence ID" value="NC_009767.1"/>
</dbReference>
<dbReference type="SUPFAM" id="SSF56112">
    <property type="entry name" value="Protein kinase-like (PK-like)"/>
    <property type="match status" value="1"/>
</dbReference>